<comment type="caution">
    <text evidence="1">The sequence shown here is derived from an EMBL/GenBank/DDBJ whole genome shotgun (WGS) entry which is preliminary data.</text>
</comment>
<evidence type="ECO:0008006" key="3">
    <source>
        <dbReference type="Google" id="ProtNLM"/>
    </source>
</evidence>
<reference evidence="2" key="1">
    <citation type="journal article" date="2019" name="Int. J. Syst. Evol. Microbiol.">
        <title>The Global Catalogue of Microorganisms (GCM) 10K type strain sequencing project: providing services to taxonomists for standard genome sequencing and annotation.</title>
        <authorList>
            <consortium name="The Broad Institute Genomics Platform"/>
            <consortium name="The Broad Institute Genome Sequencing Center for Infectious Disease"/>
            <person name="Wu L."/>
            <person name="Ma J."/>
        </authorList>
    </citation>
    <scope>NUCLEOTIDE SEQUENCE [LARGE SCALE GENOMIC DNA]</scope>
    <source>
        <strain evidence="2">JCM 17138</strain>
    </source>
</reference>
<keyword evidence="2" id="KW-1185">Reference proteome</keyword>
<proteinExistence type="predicted"/>
<dbReference type="RefSeq" id="WP_275775105.1">
    <property type="nucleotide sequence ID" value="NZ_BAABDE010000025.1"/>
</dbReference>
<organism evidence="1 2">
    <name type="scientific">Streptomyces coacervatus</name>
    <dbReference type="NCBI Taxonomy" id="647381"/>
    <lineage>
        <taxon>Bacteria</taxon>
        <taxon>Bacillati</taxon>
        <taxon>Actinomycetota</taxon>
        <taxon>Actinomycetes</taxon>
        <taxon>Kitasatosporales</taxon>
        <taxon>Streptomycetaceae</taxon>
        <taxon>Streptomyces</taxon>
    </lineage>
</organism>
<evidence type="ECO:0000313" key="1">
    <source>
        <dbReference type="EMBL" id="GAA3821450.1"/>
    </source>
</evidence>
<dbReference type="Proteomes" id="UP001501009">
    <property type="component" value="Unassembled WGS sequence"/>
</dbReference>
<protein>
    <recommendedName>
        <fullName evidence="3">Chromosome partition protein Smc</fullName>
    </recommendedName>
</protein>
<evidence type="ECO:0000313" key="2">
    <source>
        <dbReference type="Proteomes" id="UP001501009"/>
    </source>
</evidence>
<gene>
    <name evidence="1" type="ORF">GCM10022403_063630</name>
</gene>
<name>A0ABP7ILW6_9ACTN</name>
<accession>A0ABP7ILW6</accession>
<sequence length="455" mass="49800">MTATPSQPYSPSVPRAHRQALRDALFLAALPLVAALALPAAFAGGGTRRWFGGRAESQRAEAQAAKDAAAAAFYELDTAQRDLRISIETITAVDDTPAARRAVSDFAALGRRIDEASQRYIEAVDAHDLDRDELEASVAAHARTELTRAKDELANVKRELDRFGDGLGPLLGKAETQLARLAPAVERARQGLLAASNALDAVRETKLKADDLAARLAALGPELTKLNQGAGQHGVPQTLERAERVAREAEAIRVEAGRLPAKAAEIDHRLVSLRTRAQALTTRAGQVDPVLSELRRRFVAACWQDLQHVPEQAAENVRQAELKLKEAQAARDAQRWPDATSLLSTVRALLNTTDESVSAARDRLQRLNAVQKDPQQEIDRTRFAIRDAQRLAMTGRSMPDPRHARPLDDSVGRLDRAIASLQGRHPDYWHFLTETEGVRQTVARVVAQIREERGG</sequence>
<dbReference type="EMBL" id="BAABDE010000025">
    <property type="protein sequence ID" value="GAA3821450.1"/>
    <property type="molecule type" value="Genomic_DNA"/>
</dbReference>